<name>A0AAW2MKC3_9LAMI</name>
<feature type="region of interest" description="Disordered" evidence="1">
    <location>
        <begin position="1"/>
        <end position="38"/>
    </location>
</feature>
<gene>
    <name evidence="2" type="ORF">Sangu_1717200</name>
</gene>
<feature type="compositionally biased region" description="Polar residues" evidence="1">
    <location>
        <begin position="15"/>
        <end position="36"/>
    </location>
</feature>
<proteinExistence type="predicted"/>
<evidence type="ECO:0000313" key="2">
    <source>
        <dbReference type="EMBL" id="KAL0331717.1"/>
    </source>
</evidence>
<sequence>MANSDNGGGNGCYDRNSSLPTVVGSTIPPTDPTTGAVNAPTLDLTVGANAPAPAPTLNQTDRLVAMTLLFY</sequence>
<dbReference type="AlphaFoldDB" id="A0AAW2MKC3"/>
<feature type="compositionally biased region" description="Gly residues" evidence="1">
    <location>
        <begin position="1"/>
        <end position="11"/>
    </location>
</feature>
<organism evidence="2">
    <name type="scientific">Sesamum angustifolium</name>
    <dbReference type="NCBI Taxonomy" id="2727405"/>
    <lineage>
        <taxon>Eukaryota</taxon>
        <taxon>Viridiplantae</taxon>
        <taxon>Streptophyta</taxon>
        <taxon>Embryophyta</taxon>
        <taxon>Tracheophyta</taxon>
        <taxon>Spermatophyta</taxon>
        <taxon>Magnoliopsida</taxon>
        <taxon>eudicotyledons</taxon>
        <taxon>Gunneridae</taxon>
        <taxon>Pentapetalae</taxon>
        <taxon>asterids</taxon>
        <taxon>lamiids</taxon>
        <taxon>Lamiales</taxon>
        <taxon>Pedaliaceae</taxon>
        <taxon>Sesamum</taxon>
    </lineage>
</organism>
<comment type="caution">
    <text evidence="2">The sequence shown here is derived from an EMBL/GenBank/DDBJ whole genome shotgun (WGS) entry which is preliminary data.</text>
</comment>
<accession>A0AAW2MKC3</accession>
<evidence type="ECO:0000256" key="1">
    <source>
        <dbReference type="SAM" id="MobiDB-lite"/>
    </source>
</evidence>
<reference evidence="2" key="2">
    <citation type="journal article" date="2024" name="Plant">
        <title>Genomic evolution and insights into agronomic trait innovations of Sesamum species.</title>
        <authorList>
            <person name="Miao H."/>
            <person name="Wang L."/>
            <person name="Qu L."/>
            <person name="Liu H."/>
            <person name="Sun Y."/>
            <person name="Le M."/>
            <person name="Wang Q."/>
            <person name="Wei S."/>
            <person name="Zheng Y."/>
            <person name="Lin W."/>
            <person name="Duan Y."/>
            <person name="Cao H."/>
            <person name="Xiong S."/>
            <person name="Wang X."/>
            <person name="Wei L."/>
            <person name="Li C."/>
            <person name="Ma Q."/>
            <person name="Ju M."/>
            <person name="Zhao R."/>
            <person name="Li G."/>
            <person name="Mu C."/>
            <person name="Tian Q."/>
            <person name="Mei H."/>
            <person name="Zhang T."/>
            <person name="Gao T."/>
            <person name="Zhang H."/>
        </authorList>
    </citation>
    <scope>NUCLEOTIDE SEQUENCE</scope>
    <source>
        <strain evidence="2">G01</strain>
    </source>
</reference>
<dbReference type="EMBL" id="JACGWK010000010">
    <property type="protein sequence ID" value="KAL0331717.1"/>
    <property type="molecule type" value="Genomic_DNA"/>
</dbReference>
<reference evidence="2" key="1">
    <citation type="submission" date="2020-06" db="EMBL/GenBank/DDBJ databases">
        <authorList>
            <person name="Li T."/>
            <person name="Hu X."/>
            <person name="Zhang T."/>
            <person name="Song X."/>
            <person name="Zhang H."/>
            <person name="Dai N."/>
            <person name="Sheng W."/>
            <person name="Hou X."/>
            <person name="Wei L."/>
        </authorList>
    </citation>
    <scope>NUCLEOTIDE SEQUENCE</scope>
    <source>
        <strain evidence="2">G01</strain>
        <tissue evidence="2">Leaf</tissue>
    </source>
</reference>
<protein>
    <submittedName>
        <fullName evidence="2">Uncharacterized protein</fullName>
    </submittedName>
</protein>